<evidence type="ECO:0000313" key="2">
    <source>
        <dbReference type="Proteomes" id="UP000002362"/>
    </source>
</evidence>
<protein>
    <submittedName>
        <fullName evidence="1">Uncharacterized protein</fullName>
    </submittedName>
</protein>
<dbReference type="OrthoDB" id="2151842at2"/>
<reference evidence="1 2" key="1">
    <citation type="journal article" date="2010" name="J. Bacteriol.">
        <title>Complete genome sequence analysis of Leuconostoc kimchii IMSNU 11154.</title>
        <authorList>
            <person name="Oh H.M."/>
            <person name="Cho Y.J."/>
            <person name="Kim B.K."/>
            <person name="Roe J.H."/>
            <person name="Kang S.O."/>
            <person name="Nahm B.H."/>
            <person name="Jeong G."/>
            <person name="Han H.U."/>
            <person name="Chun J."/>
        </authorList>
    </citation>
    <scope>NUCLEOTIDE SEQUENCE [LARGE SCALE GENOMIC DNA]</scope>
    <source>
        <strain evidence="2">IMSNU 11154 / KCTC 2386 / IH25</strain>
    </source>
</reference>
<dbReference type="STRING" id="762051.LKI_09520"/>
<dbReference type="RefSeq" id="WP_013104029.1">
    <property type="nucleotide sequence ID" value="NC_014136.1"/>
</dbReference>
<dbReference type="AlphaFoldDB" id="D5T4H2"/>
<dbReference type="Proteomes" id="UP000002362">
    <property type="component" value="Chromosome"/>
</dbReference>
<organism evidence="1 2">
    <name type="scientific">Leuconostoc kimchii (strain IMSNU 11154 / KCTC 2386 / IH25)</name>
    <dbReference type="NCBI Taxonomy" id="762051"/>
    <lineage>
        <taxon>Bacteria</taxon>
        <taxon>Bacillati</taxon>
        <taxon>Bacillota</taxon>
        <taxon>Bacilli</taxon>
        <taxon>Lactobacillales</taxon>
        <taxon>Lactobacillaceae</taxon>
        <taxon>Leuconostoc</taxon>
    </lineage>
</organism>
<dbReference type="KEGG" id="lki:LKI_09520"/>
<name>D5T4H2_LEUKI</name>
<evidence type="ECO:0000313" key="1">
    <source>
        <dbReference type="EMBL" id="ADG41443.1"/>
    </source>
</evidence>
<dbReference type="EMBL" id="CP001758">
    <property type="protein sequence ID" value="ADG41443.1"/>
    <property type="molecule type" value="Genomic_DNA"/>
</dbReference>
<proteinExistence type="predicted"/>
<dbReference type="HOGENOM" id="CLU_2666696_0_0_9"/>
<accession>D5T4H2</accession>
<dbReference type="eggNOG" id="ENOG5033HW0">
    <property type="taxonomic scope" value="Bacteria"/>
</dbReference>
<sequence length="75" mass="8485">MIKYSLIIDGKNVKSDFTLPFNPQVGDLINSSSDAKTPYYLIKGIVMSINDEFVQLHVDKFSNKVNASVNVDWFN</sequence>
<gene>
    <name evidence="1" type="ordered locus">LKI_09520</name>
</gene>